<keyword evidence="4" id="KW-1185">Reference proteome</keyword>
<evidence type="ECO:0000313" key="4">
    <source>
        <dbReference type="Proteomes" id="UP000199399"/>
    </source>
</evidence>
<accession>A0A1G7TB05</accession>
<gene>
    <name evidence="3" type="ORF">SAMN04489759_106133</name>
</gene>
<evidence type="ECO:0000259" key="1">
    <source>
        <dbReference type="Pfam" id="PF08348"/>
    </source>
</evidence>
<reference evidence="4" key="1">
    <citation type="submission" date="2016-10" db="EMBL/GenBank/DDBJ databases">
        <authorList>
            <person name="Varghese N."/>
            <person name="Submissions S."/>
        </authorList>
    </citation>
    <scope>NUCLEOTIDE SEQUENCE [LARGE SCALE GENOMIC DNA]</scope>
    <source>
        <strain evidence="4">DSM 16477</strain>
    </source>
</reference>
<keyword evidence="3" id="KW-0238">DNA-binding</keyword>
<dbReference type="PANTHER" id="PTHR35568">
    <property type="entry name" value="TRANSCRIPTIONAL REGULATOR DAUR"/>
    <property type="match status" value="1"/>
</dbReference>
<name>A0A1G7TB05_9RHOB</name>
<proteinExistence type="predicted"/>
<evidence type="ECO:0000259" key="2">
    <source>
        <dbReference type="Pfam" id="PF13309"/>
    </source>
</evidence>
<dbReference type="InterPro" id="IPR039445">
    <property type="entry name" value="DauR-like_HTH"/>
</dbReference>
<evidence type="ECO:0000313" key="3">
    <source>
        <dbReference type="EMBL" id="SDG31809.1"/>
    </source>
</evidence>
<dbReference type="InterPro" id="IPR039446">
    <property type="entry name" value="DauR-like"/>
</dbReference>
<dbReference type="GO" id="GO:0003677">
    <property type="term" value="F:DNA binding"/>
    <property type="evidence" value="ECO:0007669"/>
    <property type="project" value="UniProtKB-KW"/>
</dbReference>
<feature type="domain" description="YheO-like" evidence="1">
    <location>
        <begin position="11"/>
        <end position="109"/>
    </location>
</feature>
<dbReference type="InterPro" id="IPR013559">
    <property type="entry name" value="YheO"/>
</dbReference>
<dbReference type="OrthoDB" id="9796595at2"/>
<sequence length="206" mass="22433">MSDLLFDNACATADAIACLFGSRVEVVVHDLAAERIAHIANPMSQRSVGDASNMHEIELGDAPVIGPYEKVNWDGATLRSISIQQRRADGTAAYVICINHDQADLLALRRVAQALGPAPLETEKPQELLRNDWHDRLNSYASAWCRDRGLRIDALGRDDRRALVGDLSASGALAERHAAAYVARMVGVSRATIYNDLKARSEGEAE</sequence>
<dbReference type="RefSeq" id="WP_093742645.1">
    <property type="nucleotide sequence ID" value="NZ_FNBP01000006.1"/>
</dbReference>
<dbReference type="Pfam" id="PF13309">
    <property type="entry name" value="HTH_22"/>
    <property type="match status" value="1"/>
</dbReference>
<protein>
    <submittedName>
        <fullName evidence="3">Predicted transcriptional regulator YheO, contains PAS and DNA-binding HTH domains</fullName>
    </submittedName>
</protein>
<organism evidence="3 4">
    <name type="scientific">Sulfitobacter delicatus</name>
    <dbReference type="NCBI Taxonomy" id="218672"/>
    <lineage>
        <taxon>Bacteria</taxon>
        <taxon>Pseudomonadati</taxon>
        <taxon>Pseudomonadota</taxon>
        <taxon>Alphaproteobacteria</taxon>
        <taxon>Rhodobacterales</taxon>
        <taxon>Roseobacteraceae</taxon>
        <taxon>Sulfitobacter</taxon>
    </lineage>
</organism>
<dbReference type="AlphaFoldDB" id="A0A1G7TB05"/>
<dbReference type="PANTHER" id="PTHR35568:SF1">
    <property type="entry name" value="TRANSCRIPTIONAL REGULATOR DAUR"/>
    <property type="match status" value="1"/>
</dbReference>
<dbReference type="Proteomes" id="UP000199399">
    <property type="component" value="Unassembled WGS sequence"/>
</dbReference>
<dbReference type="Pfam" id="PF08348">
    <property type="entry name" value="PAS_6"/>
    <property type="match status" value="1"/>
</dbReference>
<feature type="domain" description="Transcriptional regulator DauR-like HTH" evidence="2">
    <location>
        <begin position="137"/>
        <end position="198"/>
    </location>
</feature>
<dbReference type="STRING" id="218672.SAMN04489759_106133"/>
<dbReference type="EMBL" id="FNBP01000006">
    <property type="protein sequence ID" value="SDG31809.1"/>
    <property type="molecule type" value="Genomic_DNA"/>
</dbReference>